<evidence type="ECO:0000313" key="1">
    <source>
        <dbReference type="EMBL" id="KAG9259999.1"/>
    </source>
</evidence>
<comment type="caution">
    <text evidence="1">The sequence shown here is derived from an EMBL/GenBank/DDBJ whole genome shotgun (WGS) entry which is preliminary data.</text>
</comment>
<proteinExistence type="predicted"/>
<dbReference type="PANTHER" id="PTHR38706">
    <property type="entry name" value="SI:CH211-198C19.1-RELATED"/>
    <property type="match status" value="1"/>
</dbReference>
<reference evidence="1 2" key="1">
    <citation type="submission" date="2021-07" db="EMBL/GenBank/DDBJ databases">
        <authorList>
            <person name="Imarazene B."/>
            <person name="Zahm M."/>
            <person name="Klopp C."/>
            <person name="Cabau C."/>
            <person name="Beille S."/>
            <person name="Jouanno E."/>
            <person name="Castinel A."/>
            <person name="Lluch J."/>
            <person name="Gil L."/>
            <person name="Kuchtly C."/>
            <person name="Lopez Roques C."/>
            <person name="Donnadieu C."/>
            <person name="Parrinello H."/>
            <person name="Journot L."/>
            <person name="Du K."/>
            <person name="Schartl M."/>
            <person name="Retaux S."/>
            <person name="Guiguen Y."/>
        </authorList>
    </citation>
    <scope>NUCLEOTIDE SEQUENCE [LARGE SCALE GENOMIC DNA]</scope>
    <source>
        <strain evidence="1">Pach_M1</strain>
        <tissue evidence="1">Testis</tissue>
    </source>
</reference>
<dbReference type="Proteomes" id="UP000752171">
    <property type="component" value="Unassembled WGS sequence"/>
</dbReference>
<organism evidence="1 2">
    <name type="scientific">Astyanax mexicanus</name>
    <name type="common">Blind cave fish</name>
    <name type="synonym">Astyanax fasciatus mexicanus</name>
    <dbReference type="NCBI Taxonomy" id="7994"/>
    <lineage>
        <taxon>Eukaryota</taxon>
        <taxon>Metazoa</taxon>
        <taxon>Chordata</taxon>
        <taxon>Craniata</taxon>
        <taxon>Vertebrata</taxon>
        <taxon>Euteleostomi</taxon>
        <taxon>Actinopterygii</taxon>
        <taxon>Neopterygii</taxon>
        <taxon>Teleostei</taxon>
        <taxon>Ostariophysi</taxon>
        <taxon>Characiformes</taxon>
        <taxon>Characoidei</taxon>
        <taxon>Acestrorhamphidae</taxon>
        <taxon>Acestrorhamphinae</taxon>
        <taxon>Astyanax</taxon>
    </lineage>
</organism>
<dbReference type="EMBL" id="JAICCE010000025">
    <property type="protein sequence ID" value="KAG9259999.1"/>
    <property type="molecule type" value="Genomic_DNA"/>
</dbReference>
<dbReference type="AlphaFoldDB" id="A0A8T2KN94"/>
<evidence type="ECO:0000313" key="2">
    <source>
        <dbReference type="Proteomes" id="UP000752171"/>
    </source>
</evidence>
<dbReference type="PANTHER" id="PTHR38706:SF2">
    <property type="match status" value="1"/>
</dbReference>
<protein>
    <submittedName>
        <fullName evidence="1">Uncharacterized protein</fullName>
    </submittedName>
</protein>
<sequence>MIPKENPSTNAYGFHRFYNFDDDDDDDNDHDHVNALLPKQKLPYYDVGNLNAPGAEKLPSYVRKNYNHRVPKSNMDRIMVRLNGNFLERVYITQHVNKKCFGHTYRISQGLLMNIKNMSLEEFLKKMQPPQILYQNQSYLQAGYSQSAYVQPEPSNDSWCVIL</sequence>
<name>A0A8T2KN94_ASTMX</name>
<gene>
    <name evidence="1" type="ORF">AMEX_G27645</name>
</gene>
<accession>A0A8T2KN94</accession>